<comment type="caution">
    <text evidence="1">The sequence shown here is derived from an EMBL/GenBank/DDBJ whole genome shotgun (WGS) entry which is preliminary data.</text>
</comment>
<organism evidence="1 2">
    <name type="scientific">Helicostylum pulchrum</name>
    <dbReference type="NCBI Taxonomy" id="562976"/>
    <lineage>
        <taxon>Eukaryota</taxon>
        <taxon>Fungi</taxon>
        <taxon>Fungi incertae sedis</taxon>
        <taxon>Mucoromycota</taxon>
        <taxon>Mucoromycotina</taxon>
        <taxon>Mucoromycetes</taxon>
        <taxon>Mucorales</taxon>
        <taxon>Mucorineae</taxon>
        <taxon>Mucoraceae</taxon>
        <taxon>Helicostylum</taxon>
    </lineage>
</organism>
<evidence type="ECO:0000313" key="1">
    <source>
        <dbReference type="EMBL" id="GAA5799728.1"/>
    </source>
</evidence>
<sequence length="214" mass="24718">MAIVNIIMDSIKNIPSHEEERRAYFESLSLATEALYPVRNYNSFINYFQEMAKKFGKSPCAYYQDLNIDGEIVVKKLTYEQVDRISSNLACTLHPILADNLVLSLMENHSVYYYIFSLAIYKLRIPILFLSTRNSSQSACHLLKQVGAETFVYGESYSHIKEAVVEELGIKYLEMPHINIDEMIEHPLNADSNKLIDITFTRKDLLKTLLIVHR</sequence>
<reference evidence="1 2" key="1">
    <citation type="submission" date="2024-04" db="EMBL/GenBank/DDBJ databases">
        <title>genome sequences of Mucor flavus KT1a and Helicostylum pulchrum KT1b strains isolation_sourced from the surface of a dry-aged beef.</title>
        <authorList>
            <person name="Toyotome T."/>
            <person name="Hosono M."/>
            <person name="Torimaru M."/>
            <person name="Fukuda K."/>
            <person name="Mikami N."/>
        </authorList>
    </citation>
    <scope>NUCLEOTIDE SEQUENCE [LARGE SCALE GENOMIC DNA]</scope>
    <source>
        <strain evidence="1 2">KT1b</strain>
    </source>
</reference>
<dbReference type="SUPFAM" id="SSF56801">
    <property type="entry name" value="Acetyl-CoA synthetase-like"/>
    <property type="match status" value="1"/>
</dbReference>
<dbReference type="Gene3D" id="3.40.50.12780">
    <property type="entry name" value="N-terminal domain of ligase-like"/>
    <property type="match status" value="1"/>
</dbReference>
<evidence type="ECO:0000313" key="2">
    <source>
        <dbReference type="Proteomes" id="UP001476247"/>
    </source>
</evidence>
<dbReference type="EMBL" id="BAABUJ010000013">
    <property type="protein sequence ID" value="GAA5799728.1"/>
    <property type="molecule type" value="Genomic_DNA"/>
</dbReference>
<dbReference type="Proteomes" id="UP001476247">
    <property type="component" value="Unassembled WGS sequence"/>
</dbReference>
<accession>A0ABP9XZ52</accession>
<gene>
    <name evidence="1" type="ORF">HPULCUR_005145</name>
</gene>
<keyword evidence="2" id="KW-1185">Reference proteome</keyword>
<name>A0ABP9XZ52_9FUNG</name>
<proteinExistence type="predicted"/>
<dbReference type="InterPro" id="IPR042099">
    <property type="entry name" value="ANL_N_sf"/>
</dbReference>
<protein>
    <submittedName>
        <fullName evidence="1">Uncharacterized protein</fullName>
    </submittedName>
</protein>